<sequence>MQWLQAITQQLSQHKYAINAKQLGDHAELPWSNLGYWDDATSSYPEACRQLADHLAQALQLSSQDKLLDLGCGQGASLLFWQQYYHIEYIEAVELQTACVNKIQTYLPHIHAIHRQSFLNLNQISFNNHFDVVLCIDAAYHSNLNSFLDSVNTVLNSNARLGFHYLILSEKWFKLSSGQKQKYKWLLKAADIHLDYLMSQSEVIITIQNYGFKEIEIVDLSYEVLHGFSDYIQQSPQNTLNLDAVKIQMTAKLCHTLYTDGLIQYVQICAQKNLSE</sequence>
<dbReference type="OrthoDB" id="6710536at2"/>
<dbReference type="RefSeq" id="WP_092720127.1">
    <property type="nucleotide sequence ID" value="NZ_FMBK01000008.1"/>
</dbReference>
<evidence type="ECO:0000313" key="2">
    <source>
        <dbReference type="Proteomes" id="UP000243661"/>
    </source>
</evidence>
<reference evidence="1 2" key="1">
    <citation type="submission" date="2016-08" db="EMBL/GenBank/DDBJ databases">
        <authorList>
            <person name="Seilhamer J.J."/>
        </authorList>
    </citation>
    <scope>NUCLEOTIDE SEQUENCE [LARGE SCALE GENOMIC DNA]</scope>
    <source>
        <strain evidence="1 2">ANC 4874</strain>
    </source>
</reference>
<dbReference type="Pfam" id="PF02353">
    <property type="entry name" value="CMAS"/>
    <property type="match status" value="1"/>
</dbReference>
<dbReference type="CDD" id="cd02440">
    <property type="entry name" value="AdoMet_MTases"/>
    <property type="match status" value="1"/>
</dbReference>
<protein>
    <submittedName>
        <fullName evidence="1">Methyltransferase domain-containing protein</fullName>
    </submittedName>
</protein>
<dbReference type="SUPFAM" id="SSF53335">
    <property type="entry name" value="S-adenosyl-L-methionine-dependent methyltransferases"/>
    <property type="match status" value="1"/>
</dbReference>
<dbReference type="AlphaFoldDB" id="A0A1C4GVR3"/>
<dbReference type="EMBL" id="FMBK01000008">
    <property type="protein sequence ID" value="SCC72274.1"/>
    <property type="molecule type" value="Genomic_DNA"/>
</dbReference>
<name>A0A1C4GVR3_9GAMM</name>
<dbReference type="GO" id="GO:0008168">
    <property type="term" value="F:methyltransferase activity"/>
    <property type="evidence" value="ECO:0007669"/>
    <property type="project" value="UniProtKB-KW"/>
</dbReference>
<dbReference type="Proteomes" id="UP000243661">
    <property type="component" value="Unassembled WGS sequence"/>
</dbReference>
<dbReference type="GO" id="GO:0032259">
    <property type="term" value="P:methylation"/>
    <property type="evidence" value="ECO:0007669"/>
    <property type="project" value="UniProtKB-KW"/>
</dbReference>
<keyword evidence="1" id="KW-0808">Transferase</keyword>
<accession>A0A1C4GVR3</accession>
<dbReference type="InterPro" id="IPR029063">
    <property type="entry name" value="SAM-dependent_MTases_sf"/>
</dbReference>
<organism evidence="1 2">
    <name type="scientific">Acinetobacter albensis</name>
    <dbReference type="NCBI Taxonomy" id="1673609"/>
    <lineage>
        <taxon>Bacteria</taxon>
        <taxon>Pseudomonadati</taxon>
        <taxon>Pseudomonadota</taxon>
        <taxon>Gammaproteobacteria</taxon>
        <taxon>Moraxellales</taxon>
        <taxon>Moraxellaceae</taxon>
        <taxon>Acinetobacter</taxon>
    </lineage>
</organism>
<evidence type="ECO:0000313" key="1">
    <source>
        <dbReference type="EMBL" id="SCC72274.1"/>
    </source>
</evidence>
<gene>
    <name evidence="1" type="ORF">GA0116959_108127</name>
</gene>
<proteinExistence type="predicted"/>
<dbReference type="Gene3D" id="3.40.50.150">
    <property type="entry name" value="Vaccinia Virus protein VP39"/>
    <property type="match status" value="1"/>
</dbReference>
<keyword evidence="1" id="KW-0489">Methyltransferase</keyword>